<evidence type="ECO:0000256" key="1">
    <source>
        <dbReference type="SAM" id="Phobius"/>
    </source>
</evidence>
<keyword evidence="3" id="KW-1185">Reference proteome</keyword>
<keyword evidence="1" id="KW-1133">Transmembrane helix</keyword>
<feature type="transmembrane region" description="Helical" evidence="1">
    <location>
        <begin position="7"/>
        <end position="28"/>
    </location>
</feature>
<dbReference type="Proteomes" id="UP001356704">
    <property type="component" value="Unassembled WGS sequence"/>
</dbReference>
<gene>
    <name evidence="2" type="ORF">V1468_16180</name>
</gene>
<feature type="transmembrane region" description="Helical" evidence="1">
    <location>
        <begin position="48"/>
        <end position="67"/>
    </location>
</feature>
<proteinExistence type="predicted"/>
<keyword evidence="1" id="KW-0812">Transmembrane</keyword>
<organism evidence="2 3">
    <name type="scientific">Winogradskyella poriferorum</name>
    <dbReference type="NCBI Taxonomy" id="307627"/>
    <lineage>
        <taxon>Bacteria</taxon>
        <taxon>Pseudomonadati</taxon>
        <taxon>Bacteroidota</taxon>
        <taxon>Flavobacteriia</taxon>
        <taxon>Flavobacteriales</taxon>
        <taxon>Flavobacteriaceae</taxon>
        <taxon>Winogradskyella</taxon>
    </lineage>
</organism>
<evidence type="ECO:0000313" key="2">
    <source>
        <dbReference type="EMBL" id="MEF3080554.1"/>
    </source>
</evidence>
<dbReference type="EMBL" id="JAZHOU010000008">
    <property type="protein sequence ID" value="MEF3080554.1"/>
    <property type="molecule type" value="Genomic_DNA"/>
</dbReference>
<keyword evidence="1" id="KW-0472">Membrane</keyword>
<accession>A0ABU7W9A5</accession>
<name>A0ABU7W9A5_9FLAO</name>
<sequence length="98" mass="11523">MKSITTGLSIALMGLLLIIWLNYDYYIYYQENLRNINFPMPFDYKENLKLIALFVGVIGFFFNIYSFKSNKKKAFLGIMISTVVIILSDMPLHLFFIF</sequence>
<dbReference type="RefSeq" id="WP_331811250.1">
    <property type="nucleotide sequence ID" value="NZ_JAZHOU010000008.1"/>
</dbReference>
<evidence type="ECO:0000313" key="3">
    <source>
        <dbReference type="Proteomes" id="UP001356704"/>
    </source>
</evidence>
<comment type="caution">
    <text evidence="2">The sequence shown here is derived from an EMBL/GenBank/DDBJ whole genome shotgun (WGS) entry which is preliminary data.</text>
</comment>
<feature type="transmembrane region" description="Helical" evidence="1">
    <location>
        <begin position="74"/>
        <end position="97"/>
    </location>
</feature>
<reference evidence="2 3" key="1">
    <citation type="submission" date="2024-02" db="EMBL/GenBank/DDBJ databases">
        <title>Winogradskyella poriferorum JCM 12885.</title>
        <authorList>
            <person name="Zhang D.-F."/>
            <person name="Fu Z.-Y."/>
        </authorList>
    </citation>
    <scope>NUCLEOTIDE SEQUENCE [LARGE SCALE GENOMIC DNA]</scope>
    <source>
        <strain evidence="2 3">JCM 12885</strain>
    </source>
</reference>
<protein>
    <submittedName>
        <fullName evidence="2">Uncharacterized protein</fullName>
    </submittedName>
</protein>